<dbReference type="AlphaFoldDB" id="A0A255Z1D8"/>
<evidence type="ECO:0000313" key="2">
    <source>
        <dbReference type="EMBL" id="OYQ34470.1"/>
    </source>
</evidence>
<dbReference type="SUPFAM" id="SSF53474">
    <property type="entry name" value="alpha/beta-Hydrolases"/>
    <property type="match status" value="1"/>
</dbReference>
<feature type="domain" description="AB hydrolase-1" evidence="1">
    <location>
        <begin position="45"/>
        <end position="186"/>
    </location>
</feature>
<dbReference type="InterPro" id="IPR000073">
    <property type="entry name" value="AB_hydrolase_1"/>
</dbReference>
<keyword evidence="3" id="KW-1185">Reference proteome</keyword>
<comment type="caution">
    <text evidence="2">The sequence shown here is derived from an EMBL/GenBank/DDBJ whole genome shotgun (WGS) entry which is preliminary data.</text>
</comment>
<reference evidence="2 3" key="1">
    <citation type="submission" date="2017-07" db="EMBL/GenBank/DDBJ databases">
        <title>Niveispirillum cyanobacteriorum sp. nov., isolated from cyanobacterial aggregates in a eutrophic lake.</title>
        <authorList>
            <person name="Cai H."/>
        </authorList>
    </citation>
    <scope>NUCLEOTIDE SEQUENCE [LARGE SCALE GENOMIC DNA]</scope>
    <source>
        <strain evidence="3">TH1-14</strain>
    </source>
</reference>
<evidence type="ECO:0000259" key="1">
    <source>
        <dbReference type="Pfam" id="PF12697"/>
    </source>
</evidence>
<dbReference type="InterPro" id="IPR029058">
    <property type="entry name" value="AB_hydrolase_fold"/>
</dbReference>
<organism evidence="2 3">
    <name type="scientific">Niveispirillum lacus</name>
    <dbReference type="NCBI Taxonomy" id="1981099"/>
    <lineage>
        <taxon>Bacteria</taxon>
        <taxon>Pseudomonadati</taxon>
        <taxon>Pseudomonadota</taxon>
        <taxon>Alphaproteobacteria</taxon>
        <taxon>Rhodospirillales</taxon>
        <taxon>Azospirillaceae</taxon>
        <taxon>Niveispirillum</taxon>
    </lineage>
</organism>
<sequence length="246" mass="25676">MPERTVAPPALPEPAGGIVLAVPGFTPHLAARLWGAPLGPDAPLVLLVHDWEGQTHDMLAFVQPLLDAGARVVVFDAPAHGRSSGQEVTVLDMAAAIQAVAMAAGGRVCAVIAHGVGAAALVLAIQEGFDAGRAVLLAPLVDLTLPLRQIAYVLRLDLDGEHALVREIDRALGRPLACLHLHGDADRPALLIHSVDDRIMPVSDGLLLAASWQGLSAYLVNGLGHRRLLSDTGVVDRAVGFALRGE</sequence>
<dbReference type="EMBL" id="NOXU01000028">
    <property type="protein sequence ID" value="OYQ34470.1"/>
    <property type="molecule type" value="Genomic_DNA"/>
</dbReference>
<protein>
    <recommendedName>
        <fullName evidence="1">AB hydrolase-1 domain-containing protein</fullName>
    </recommendedName>
</protein>
<dbReference type="Gene3D" id="3.40.50.1820">
    <property type="entry name" value="alpha/beta hydrolase"/>
    <property type="match status" value="1"/>
</dbReference>
<dbReference type="Proteomes" id="UP000216998">
    <property type="component" value="Unassembled WGS sequence"/>
</dbReference>
<evidence type="ECO:0000313" key="3">
    <source>
        <dbReference type="Proteomes" id="UP000216998"/>
    </source>
</evidence>
<proteinExistence type="predicted"/>
<dbReference type="Pfam" id="PF12697">
    <property type="entry name" value="Abhydrolase_6"/>
    <property type="match status" value="1"/>
</dbReference>
<gene>
    <name evidence="2" type="ORF">CHU95_10590</name>
</gene>
<name>A0A255Z1D8_9PROT</name>
<accession>A0A255Z1D8</accession>